<feature type="compositionally biased region" description="Acidic residues" evidence="1">
    <location>
        <begin position="25"/>
        <end position="82"/>
    </location>
</feature>
<sequence length="437" mass="49740">MSKKPYLAALSLLLASTIALSGCEQDQEDVNQEDANEIQENEPEETDEQNDADTDDEQEDAESEESADTEEDESEEAEEEETASIFGLQEDLVYISADRLSVRADSSEDSESRGSLSKGNEVRVLEEVENGDVTWYQIAHHNPDVNEGWVSAEYTVSDLNELHMSTDFDDEEMNEFFTSPTLFEDNRVVAYYGHPNSEIMGIVGRHSFEDLIDLLEETTQAYDDADEDKGAVPAIYLVYGTVQPGGVVHKMNYDLVMSYIEAAYQRGVLVYIDHQMGRNHPTYSINEILSFLRYPNVHLALDPEWRTERPMQEVGYITGSELNDVQERMQEYIETHEIQGTRQFVFHQFVEKMIVDVEDISADYDPVLLVHNTSGWGAPEGKRATHEKVTEASEVPYKGFKLWYHFSDQPGVHYDNPLMTPEEVLDLDPQPGLIIYQ</sequence>
<name>A0A1G9A6W6_9LACT</name>
<evidence type="ECO:0000313" key="4">
    <source>
        <dbReference type="EMBL" id="SDK23132.1"/>
    </source>
</evidence>
<dbReference type="SMART" id="SM00287">
    <property type="entry name" value="SH3b"/>
    <property type="match status" value="1"/>
</dbReference>
<reference evidence="5" key="1">
    <citation type="submission" date="2016-10" db="EMBL/GenBank/DDBJ databases">
        <authorList>
            <person name="Varghese N."/>
            <person name="Submissions S."/>
        </authorList>
    </citation>
    <scope>NUCLEOTIDE SEQUENCE [LARGE SCALE GENOMIC DNA]</scope>
    <source>
        <strain evidence="5">DSM 19181</strain>
    </source>
</reference>
<feature type="chain" id="PRO_5038947487" evidence="2">
    <location>
        <begin position="22"/>
        <end position="437"/>
    </location>
</feature>
<dbReference type="PROSITE" id="PS51781">
    <property type="entry name" value="SH3B"/>
    <property type="match status" value="1"/>
</dbReference>
<feature type="domain" description="SH3b" evidence="3">
    <location>
        <begin position="90"/>
        <end position="159"/>
    </location>
</feature>
<feature type="region of interest" description="Disordered" evidence="1">
    <location>
        <begin position="24"/>
        <end position="88"/>
    </location>
</feature>
<dbReference type="STRING" id="426701.SAMN04488098_101826"/>
<dbReference type="InterPro" id="IPR003646">
    <property type="entry name" value="SH3-like_bac-type"/>
</dbReference>
<evidence type="ECO:0000313" key="5">
    <source>
        <dbReference type="Proteomes" id="UP000199433"/>
    </source>
</evidence>
<evidence type="ECO:0000259" key="3">
    <source>
        <dbReference type="PROSITE" id="PS51781"/>
    </source>
</evidence>
<gene>
    <name evidence="4" type="ORF">SAMN04488098_101826</name>
</gene>
<dbReference type="OrthoDB" id="9812120at2"/>
<dbReference type="Gene3D" id="2.30.30.40">
    <property type="entry name" value="SH3 Domains"/>
    <property type="match status" value="1"/>
</dbReference>
<feature type="signal peptide" evidence="2">
    <location>
        <begin position="1"/>
        <end position="21"/>
    </location>
</feature>
<dbReference type="Proteomes" id="UP000199433">
    <property type="component" value="Unassembled WGS sequence"/>
</dbReference>
<dbReference type="Pfam" id="PF08239">
    <property type="entry name" value="SH3_3"/>
    <property type="match status" value="1"/>
</dbReference>
<dbReference type="AlphaFoldDB" id="A0A1G9A6W6"/>
<protein>
    <submittedName>
        <fullName evidence="4">SH3 domain-containing protein</fullName>
    </submittedName>
</protein>
<dbReference type="PROSITE" id="PS51257">
    <property type="entry name" value="PROKAR_LIPOPROTEIN"/>
    <property type="match status" value="1"/>
</dbReference>
<evidence type="ECO:0000256" key="2">
    <source>
        <dbReference type="SAM" id="SignalP"/>
    </source>
</evidence>
<keyword evidence="2" id="KW-0732">Signal</keyword>
<dbReference type="RefSeq" id="WP_091266564.1">
    <property type="nucleotide sequence ID" value="NZ_FNFK01000018.1"/>
</dbReference>
<organism evidence="4 5">
    <name type="scientific">Alkalibacterium thalassium</name>
    <dbReference type="NCBI Taxonomy" id="426701"/>
    <lineage>
        <taxon>Bacteria</taxon>
        <taxon>Bacillati</taxon>
        <taxon>Bacillota</taxon>
        <taxon>Bacilli</taxon>
        <taxon>Lactobacillales</taxon>
        <taxon>Carnobacteriaceae</taxon>
        <taxon>Alkalibacterium</taxon>
    </lineage>
</organism>
<accession>A0A1G9A6W6</accession>
<evidence type="ECO:0000256" key="1">
    <source>
        <dbReference type="SAM" id="MobiDB-lite"/>
    </source>
</evidence>
<keyword evidence="5" id="KW-1185">Reference proteome</keyword>
<dbReference type="EMBL" id="FNFK01000018">
    <property type="protein sequence ID" value="SDK23132.1"/>
    <property type="molecule type" value="Genomic_DNA"/>
</dbReference>
<proteinExistence type="predicted"/>